<proteinExistence type="predicted"/>
<dbReference type="GeneID" id="57432420"/>
<comment type="caution">
    <text evidence="1">The sequence shown here is derived from an EMBL/GenBank/DDBJ whole genome shotgun (WGS) entry which is preliminary data.</text>
</comment>
<evidence type="ECO:0000313" key="2">
    <source>
        <dbReference type="Proteomes" id="UP001079535"/>
    </source>
</evidence>
<organism evidence="1 2">
    <name type="scientific">Mediterraneibacter gnavus</name>
    <name type="common">Ruminococcus gnavus</name>
    <dbReference type="NCBI Taxonomy" id="33038"/>
    <lineage>
        <taxon>Bacteria</taxon>
        <taxon>Bacillati</taxon>
        <taxon>Bacillota</taxon>
        <taxon>Clostridia</taxon>
        <taxon>Lachnospirales</taxon>
        <taxon>Lachnospiraceae</taxon>
        <taxon>Mediterraneibacter</taxon>
    </lineage>
</organism>
<evidence type="ECO:0000313" key="1">
    <source>
        <dbReference type="EMBL" id="MCZ0666486.1"/>
    </source>
</evidence>
<name>A0A9Q4EWY4_MEDGN</name>
<dbReference type="EMBL" id="JAPRAY010000003">
    <property type="protein sequence ID" value="MCZ0666486.1"/>
    <property type="molecule type" value="Genomic_DNA"/>
</dbReference>
<accession>A0A9Q4EWY4</accession>
<dbReference type="RefSeq" id="WP_004840096.1">
    <property type="nucleotide sequence ID" value="NZ_CP111084.1"/>
</dbReference>
<dbReference type="Proteomes" id="UP001079535">
    <property type="component" value="Unassembled WGS sequence"/>
</dbReference>
<gene>
    <name evidence="1" type="ORF">OZZ17_02900</name>
</gene>
<protein>
    <submittedName>
        <fullName evidence="1">Uncharacterized protein</fullName>
    </submittedName>
</protein>
<dbReference type="AlphaFoldDB" id="A0A9Q4EWY4"/>
<reference evidence="1" key="1">
    <citation type="submission" date="2022-11" db="EMBL/GenBank/DDBJ databases">
        <title>Temperate bacteriophages infecting mucin-degrading bacterium Ruminococcus gnavus from the human gut.</title>
        <authorList>
            <person name="Buttimer C."/>
        </authorList>
    </citation>
    <scope>NUCLEOTIDE SEQUENCE</scope>
    <source>
        <strain evidence="1">CCUG 49994</strain>
    </source>
</reference>
<sequence>MKVLDIFSLYLEYQKEYSRSDYPKLSVDNLIYVHDVDFFFQFDSSKLYENQYELHVNMEAFTLNDTYLKSILYHEFTHIYDSLMFKNKQIEEYKNIMSYYSEIHSSYIEMKSRIKEISNSIYVQDEKIAIPMDMHIQQKYLNIKKEWSNYIEYNPETITDKIKWLCYFVGHYKYLKDNYDIPEFEIVSPYSEEIYNIINDYSNEVYDLQEHFDKIIQKSKRHKDSQNFEKLQSIFDEDAINQNALLKLFINKE</sequence>